<feature type="region of interest" description="Disordered" evidence="1">
    <location>
        <begin position="150"/>
        <end position="191"/>
    </location>
</feature>
<evidence type="ECO:0000256" key="1">
    <source>
        <dbReference type="SAM" id="MobiDB-lite"/>
    </source>
</evidence>
<proteinExistence type="predicted"/>
<dbReference type="Proteomes" id="UP001161247">
    <property type="component" value="Chromosome 6"/>
</dbReference>
<reference evidence="2" key="1">
    <citation type="submission" date="2023-03" db="EMBL/GenBank/DDBJ databases">
        <authorList>
            <person name="Julca I."/>
        </authorList>
    </citation>
    <scope>NUCLEOTIDE SEQUENCE</scope>
</reference>
<dbReference type="EMBL" id="OX459123">
    <property type="protein sequence ID" value="CAI9109131.1"/>
    <property type="molecule type" value="Genomic_DNA"/>
</dbReference>
<accession>A0AAV1DMS5</accession>
<name>A0AAV1DMS5_OLDCO</name>
<gene>
    <name evidence="2" type="ORF">OLC1_LOCUS17083</name>
</gene>
<feature type="compositionally biased region" description="Basic and acidic residues" evidence="1">
    <location>
        <begin position="31"/>
        <end position="41"/>
    </location>
</feature>
<protein>
    <submittedName>
        <fullName evidence="2">OLC1v1008892C1</fullName>
    </submittedName>
</protein>
<feature type="region of interest" description="Disordered" evidence="1">
    <location>
        <begin position="99"/>
        <end position="128"/>
    </location>
</feature>
<feature type="compositionally biased region" description="Low complexity" evidence="1">
    <location>
        <begin position="150"/>
        <end position="175"/>
    </location>
</feature>
<keyword evidence="3" id="KW-1185">Reference proteome</keyword>
<dbReference type="AlphaFoldDB" id="A0AAV1DMS5"/>
<organism evidence="2 3">
    <name type="scientific">Oldenlandia corymbosa var. corymbosa</name>
    <dbReference type="NCBI Taxonomy" id="529605"/>
    <lineage>
        <taxon>Eukaryota</taxon>
        <taxon>Viridiplantae</taxon>
        <taxon>Streptophyta</taxon>
        <taxon>Embryophyta</taxon>
        <taxon>Tracheophyta</taxon>
        <taxon>Spermatophyta</taxon>
        <taxon>Magnoliopsida</taxon>
        <taxon>eudicotyledons</taxon>
        <taxon>Gunneridae</taxon>
        <taxon>Pentapetalae</taxon>
        <taxon>asterids</taxon>
        <taxon>lamiids</taxon>
        <taxon>Gentianales</taxon>
        <taxon>Rubiaceae</taxon>
        <taxon>Rubioideae</taxon>
        <taxon>Spermacoceae</taxon>
        <taxon>Hedyotis-Oldenlandia complex</taxon>
        <taxon>Oldenlandia</taxon>
    </lineage>
</organism>
<evidence type="ECO:0000313" key="3">
    <source>
        <dbReference type="Proteomes" id="UP001161247"/>
    </source>
</evidence>
<sequence>MMADHKSLHEVANSGDQGTSGGVRRRRRGREVKLHEGRNNNDLETSVSSMFISGFDPEKENSAILSALTRAVAGAGDHQAMEAADGDSDELDGESTAFPVFIHDSSPPSLWGGVGEKRGRDNNNNIDDEYSPVEVLRAYNDLSSVDSVLGSSGGESSLIRTNSTATGGGANNNITDSSNSGGGPKRRNRGVISGTFDTLEAAADGAYYEATLKSRGNSLPENATFLPSFLSNSSSLPSKFLNNSRPSQNPISSVVPLIHPQNLEYPTNSSNYTDVSSYDHLTYMNSDKYLVTQHPTSLLNQELSSMPSQMDSCFQTDFSTPAFPCPDSSVFPSFTEPTLPCFDSNEYLASQHPYNSFNNSTSTFPYPDSCVFPSFTEPISSTQNPEIFTDSVNHPNASLDHFPYFDSNECLARQHPNNSFNNPYQNAPDHLPYLNSNSNLPTQDPTNSVNYLNTSLDQLLYMNSDETLTTQNPINASSNRLISMNSNENFARSYPTSLLDQVRFQANSFSSRLPCPVSQPALPSRQMPYYDDDPVVSHTFMHTADAGFPSNFWSDLGI</sequence>
<feature type="region of interest" description="Disordered" evidence="1">
    <location>
        <begin position="1"/>
        <end position="41"/>
    </location>
</feature>
<evidence type="ECO:0000313" key="2">
    <source>
        <dbReference type="EMBL" id="CAI9109131.1"/>
    </source>
</evidence>